<evidence type="ECO:0000259" key="2">
    <source>
        <dbReference type="Pfam" id="PF08124"/>
    </source>
</evidence>
<dbReference type="RefSeq" id="YP_009165734.1">
    <property type="nucleotide sequence ID" value="NC_027923.1"/>
</dbReference>
<evidence type="ECO:0000313" key="3">
    <source>
        <dbReference type="EMBL" id="AKN80683.1"/>
    </source>
</evidence>
<protein>
    <submittedName>
        <fullName evidence="3">ODV-E66</fullName>
    </submittedName>
</protein>
<dbReference type="InterPro" id="IPR012970">
    <property type="entry name" value="Lyase_8_alpha_N"/>
</dbReference>
<feature type="domain" description="Baculovirus ODV-E66 C-terminal" evidence="1">
    <location>
        <begin position="272"/>
        <end position="599"/>
    </location>
</feature>
<evidence type="ECO:0000259" key="1">
    <source>
        <dbReference type="Pfam" id="PF04850"/>
    </source>
</evidence>
<feature type="domain" description="Polysaccharide lyase 8 N-terminal alpha-helical" evidence="2">
    <location>
        <begin position="38"/>
        <end position="249"/>
    </location>
</feature>
<evidence type="ECO:0000313" key="4">
    <source>
        <dbReference type="Proteomes" id="UP000204667"/>
    </source>
</evidence>
<dbReference type="OrthoDB" id="1386at10239"/>
<dbReference type="Proteomes" id="UP000204667">
    <property type="component" value="Segment"/>
</dbReference>
<dbReference type="EMBL" id="KM596836">
    <property type="protein sequence ID" value="AKN80683.1"/>
    <property type="molecule type" value="Genomic_DNA"/>
</dbReference>
<accession>A0A0M3N137</accession>
<gene>
    <name evidence="3" type="primary">odv-e66</name>
</gene>
<name>A0A0M3N137_9ABAC</name>
<reference evidence="3 4" key="1">
    <citation type="journal article" date="2016" name="Sci. Rep.">
        <title>Genome sequence of Perigonia lusca single nucleopolyhedrovirus: insights into the evolution of a nucleotide metabolism enzyme in the family Baculoviridae.</title>
        <authorList>
            <person name="Ardisson-Araujo D.M."/>
            <person name="Lima R.N."/>
            <person name="Melo F.L."/>
            <person name="Clem R.J."/>
            <person name="Huang N."/>
            <person name="Bao S.N."/>
            <person name="Sosa-Gomez D.R."/>
            <person name="Ribeiro B.M."/>
        </authorList>
    </citation>
    <scope>NUCLEOTIDE SEQUENCE [LARGE SCALE GENOMIC DNA]</scope>
</reference>
<dbReference type="KEGG" id="vg:26040113"/>
<dbReference type="InterPro" id="IPR008929">
    <property type="entry name" value="Chondroitin_lyas"/>
</dbReference>
<dbReference type="SUPFAM" id="SSF48230">
    <property type="entry name" value="Chondroitin AC/alginate lyase"/>
    <property type="match status" value="1"/>
</dbReference>
<dbReference type="GeneID" id="26040113"/>
<dbReference type="InterPro" id="IPR043082">
    <property type="entry name" value="Baculo_ODV-E66_core"/>
</dbReference>
<sequence length="659" mass="74896">MGASISSLQPEFLGDINNRTLLSPRFNITLNAFEQYYLQTLVSKFQQKAEKIANPTRQFSYPNDDNIFVGLSPWTSPTDFGTMLHTLIGYTVRFRNPDDTLYLNSSLAANLYNSIVILYEHLPIPAPHQQAPWGPVADWYHFSITMPECVQSTCIVLRDFYDISAISLNILDAYLPSPISSLGWRRTAGNAIRMCLPYCYKQLLRGYTANQIANERDVQYVLQLIAFHLVQNGNGIHNDYTYFDHGNVRAYGYLINSYFTFSYYNFLFGYDTVNMYNLYYALSLVGSQRGLANPAVLSRQGANFSNVLGNLIQYSDGVVSADFSKILTVRNANYFGSIVGQAKDIAYYEADPTNNTHAPLWTMTRKIWPNSSAIVRYRPNTIPFESGIILIQNLNNPVTIETTTTSTSSFLPSLAYTAICTTTNAGAMAMHVRLEELNLEFHSYTLYHRFGMFHMYDNIKTLRHISFNPRCVVMVRDLQQDTDEPRWTTASNTKTYNKTVAKHHNILNNAGLSNFVIRTVDSSQVQLLEQIVSADAVNRGVGVSCFSLLDQNSETLNADNTTVARLDNNVIHIKTNDNSIECLIYFPIIILKDNEYRQITINDATNASVFTHRLEYDKITIPLSYMSLMINNLQSDYITRSEDAFTFSDSHSNQFKFTY</sequence>
<dbReference type="GO" id="GO:0019031">
    <property type="term" value="C:viral envelope"/>
    <property type="evidence" value="ECO:0007669"/>
    <property type="project" value="InterPro"/>
</dbReference>
<dbReference type="Gene3D" id="2.70.98.100">
    <property type="entry name" value="Baculovirus E66 occlusion-derived virus envelope protein, domain 2"/>
    <property type="match status" value="1"/>
</dbReference>
<organism evidence="3 4">
    <name type="scientific">Perigonia lusca single nucleopolyhedrovirus</name>
    <dbReference type="NCBI Taxonomy" id="1675865"/>
    <lineage>
        <taxon>Viruses</taxon>
        <taxon>Viruses incertae sedis</taxon>
        <taxon>Naldaviricetes</taxon>
        <taxon>Lefavirales</taxon>
        <taxon>Baculoviridae</taxon>
        <taxon>Alphabaculovirus</taxon>
        <taxon>Alphabaculovirus peluscae</taxon>
        <taxon>Perigonia lusca nucleopolyhedrovirus</taxon>
    </lineage>
</organism>
<dbReference type="Pfam" id="PF08124">
    <property type="entry name" value="Lyase_8_N"/>
    <property type="match status" value="1"/>
</dbReference>
<keyword evidence="4" id="KW-1185">Reference proteome</keyword>
<dbReference type="Gene3D" id="1.50.10.100">
    <property type="entry name" value="Chondroitin AC/alginate lyase"/>
    <property type="match status" value="1"/>
</dbReference>
<dbReference type="InterPro" id="IPR006934">
    <property type="entry name" value="ODV-E66_C_baculovirus"/>
</dbReference>
<dbReference type="Pfam" id="PF04850">
    <property type="entry name" value="Baculo_E66"/>
    <property type="match status" value="1"/>
</dbReference>
<proteinExistence type="predicted"/>